<evidence type="ECO:0000313" key="5">
    <source>
        <dbReference type="EMBL" id="QHT03612.1"/>
    </source>
</evidence>
<dbReference type="InterPro" id="IPR003615">
    <property type="entry name" value="HNH_nuc"/>
</dbReference>
<dbReference type="GO" id="GO:0003700">
    <property type="term" value="F:DNA-binding transcription factor activity"/>
    <property type="evidence" value="ECO:0007669"/>
    <property type="project" value="InterPro"/>
</dbReference>
<keyword evidence="1" id="KW-0805">Transcription regulation</keyword>
<proteinExistence type="predicted"/>
<evidence type="ECO:0000256" key="1">
    <source>
        <dbReference type="ARBA" id="ARBA00023015"/>
    </source>
</evidence>
<accession>A0A6C0CHG2</accession>
<dbReference type="InterPro" id="IPR016177">
    <property type="entry name" value="DNA-bd_dom_sf"/>
</dbReference>
<evidence type="ECO:0000259" key="4">
    <source>
        <dbReference type="PROSITE" id="PS51032"/>
    </source>
</evidence>
<dbReference type="AlphaFoldDB" id="A0A6C0CHG2"/>
<sequence>MELDTVLIPLSGKRGEGKFARCDGNLISFLTTVKWHLSSGGYAKSRLGLMHRVVVQFNKLANLSDDLVVDHINGDRLDNRSINLRIATLKGNAKNKSNDPCHEGLVGVRQANENKCYYECVHKGIVFFKHEDPRMCALCHDSIVTYCYGKGVRLNDNKLIPLIIGSWNIEPDLMTILEKWRAKHTDFIGVKKCRGGWKATITVELGEFGSAEEAARAYDKALKTVSRSYQPWDLNFG</sequence>
<protein>
    <recommendedName>
        <fullName evidence="4">AP2/ERF domain-containing protein</fullName>
    </recommendedName>
</protein>
<reference evidence="5" key="1">
    <citation type="journal article" date="2020" name="Nature">
        <title>Giant virus diversity and host interactions through global metagenomics.</title>
        <authorList>
            <person name="Schulz F."/>
            <person name="Roux S."/>
            <person name="Paez-Espino D."/>
            <person name="Jungbluth S."/>
            <person name="Walsh D.A."/>
            <person name="Denef V.J."/>
            <person name="McMahon K.D."/>
            <person name="Konstantinidis K.T."/>
            <person name="Eloe-Fadrosh E.A."/>
            <person name="Kyrpides N.C."/>
            <person name="Woyke T."/>
        </authorList>
    </citation>
    <scope>NUCLEOTIDE SEQUENCE</scope>
    <source>
        <strain evidence="5">GVMAG-M-3300021079-18</strain>
    </source>
</reference>
<dbReference type="EMBL" id="MN739414">
    <property type="protein sequence ID" value="QHT03612.1"/>
    <property type="molecule type" value="Genomic_DNA"/>
</dbReference>
<dbReference type="Gene3D" id="3.30.730.10">
    <property type="entry name" value="AP2/ERF domain"/>
    <property type="match status" value="1"/>
</dbReference>
<dbReference type="PROSITE" id="PS51032">
    <property type="entry name" value="AP2_ERF"/>
    <property type="match status" value="1"/>
</dbReference>
<dbReference type="Pfam" id="PF13392">
    <property type="entry name" value="HNH_3"/>
    <property type="match status" value="1"/>
</dbReference>
<organism evidence="5">
    <name type="scientific">viral metagenome</name>
    <dbReference type="NCBI Taxonomy" id="1070528"/>
    <lineage>
        <taxon>unclassified sequences</taxon>
        <taxon>metagenomes</taxon>
        <taxon>organismal metagenomes</taxon>
    </lineage>
</organism>
<dbReference type="InterPro" id="IPR044925">
    <property type="entry name" value="His-Me_finger_sf"/>
</dbReference>
<dbReference type="SUPFAM" id="SSF54171">
    <property type="entry name" value="DNA-binding domain"/>
    <property type="match status" value="1"/>
</dbReference>
<dbReference type="InterPro" id="IPR001471">
    <property type="entry name" value="AP2/ERF_dom"/>
</dbReference>
<feature type="domain" description="AP2/ERF" evidence="4">
    <location>
        <begin position="148"/>
        <end position="237"/>
    </location>
</feature>
<name>A0A6C0CHG2_9ZZZZ</name>
<evidence type="ECO:0000256" key="3">
    <source>
        <dbReference type="ARBA" id="ARBA00023163"/>
    </source>
</evidence>
<dbReference type="SUPFAM" id="SSF54060">
    <property type="entry name" value="His-Me finger endonucleases"/>
    <property type="match status" value="1"/>
</dbReference>
<dbReference type="InterPro" id="IPR036955">
    <property type="entry name" value="AP2/ERF_dom_sf"/>
</dbReference>
<evidence type="ECO:0000256" key="2">
    <source>
        <dbReference type="ARBA" id="ARBA00023125"/>
    </source>
</evidence>
<keyword evidence="3" id="KW-0804">Transcription</keyword>
<dbReference type="Gene3D" id="3.90.75.20">
    <property type="match status" value="1"/>
</dbReference>
<dbReference type="GO" id="GO:0003677">
    <property type="term" value="F:DNA binding"/>
    <property type="evidence" value="ECO:0007669"/>
    <property type="project" value="UniProtKB-KW"/>
</dbReference>
<keyword evidence="2" id="KW-0238">DNA-binding</keyword>